<dbReference type="InterPro" id="IPR011542">
    <property type="entry name" value="SUF_FeS_clus_asmbl_SufD"/>
</dbReference>
<feature type="compositionally biased region" description="Low complexity" evidence="2">
    <location>
        <begin position="1"/>
        <end position="13"/>
    </location>
</feature>
<sequence length="392" mass="41607">MPAATPTAQAPAQHGLTEHSHGPGSPVPVQSRAERFASVDHSAFPPVTGLEAEWKLTPVRELGDLIDGGLDGSPLPYTATGSATVAWIDRDHALIGRAGIPEDRAAANAWSSFEKALHVRVDGLATASVERDGLGAAPRAAHTVIEATPNSEGLVVLGGRGAARLSENVEIVVGDGAKLTVVSLQEWDDDAVHLASHFARVGRDAQLKYIQVSLGGRIVRVNPSAHLVEPGGDVELLGAYFADASQHLEQRVYVDHVAPKTRSRVAYKGALQGAGARTVWVGDVLIGRDAAGTDSYESNRNLVLTEGTRADSIPNLEIETGQIEGAGHASATGRFDDEQLFYLQSRGIEEHEARRLVVIGFLGEIVQRIGVTELEQRLMAAIEAELAEVIAR</sequence>
<evidence type="ECO:0000256" key="1">
    <source>
        <dbReference type="ARBA" id="ARBA00043967"/>
    </source>
</evidence>
<dbReference type="RefSeq" id="WP_100364430.1">
    <property type="nucleotide sequence ID" value="NZ_PGFF01000001.1"/>
</dbReference>
<dbReference type="AlphaFoldDB" id="A0A2M9CJZ2"/>
<dbReference type="Pfam" id="PF01458">
    <property type="entry name" value="SUFBD_core"/>
    <property type="match status" value="1"/>
</dbReference>
<dbReference type="SUPFAM" id="SSF101960">
    <property type="entry name" value="Stabilizer of iron transporter SufD"/>
    <property type="match status" value="1"/>
</dbReference>
<organism evidence="4 5">
    <name type="scientific">Diaminobutyricimonas aerilata</name>
    <dbReference type="NCBI Taxonomy" id="1162967"/>
    <lineage>
        <taxon>Bacteria</taxon>
        <taxon>Bacillati</taxon>
        <taxon>Actinomycetota</taxon>
        <taxon>Actinomycetes</taxon>
        <taxon>Micrococcales</taxon>
        <taxon>Microbacteriaceae</taxon>
        <taxon>Diaminobutyricimonas</taxon>
    </lineage>
</organism>
<evidence type="ECO:0000313" key="4">
    <source>
        <dbReference type="EMBL" id="PJJ72214.1"/>
    </source>
</evidence>
<dbReference type="InterPro" id="IPR000825">
    <property type="entry name" value="SUF_FeS_clus_asmbl_SufBD_core"/>
</dbReference>
<proteinExistence type="inferred from homology"/>
<dbReference type="PANTHER" id="PTHR43575:SF1">
    <property type="entry name" value="PROTEIN ABCI7, CHLOROPLASTIC"/>
    <property type="match status" value="1"/>
</dbReference>
<dbReference type="OrthoDB" id="9803529at2"/>
<dbReference type="GO" id="GO:0016226">
    <property type="term" value="P:iron-sulfur cluster assembly"/>
    <property type="evidence" value="ECO:0007669"/>
    <property type="project" value="InterPro"/>
</dbReference>
<dbReference type="InterPro" id="IPR055346">
    <property type="entry name" value="Fe-S_cluster_assembly_SufBD"/>
</dbReference>
<evidence type="ECO:0000256" key="2">
    <source>
        <dbReference type="SAM" id="MobiDB-lite"/>
    </source>
</evidence>
<dbReference type="EMBL" id="PGFF01000001">
    <property type="protein sequence ID" value="PJJ72214.1"/>
    <property type="molecule type" value="Genomic_DNA"/>
</dbReference>
<gene>
    <name evidence="4" type="ORF">CLV46_1779</name>
</gene>
<reference evidence="4 5" key="1">
    <citation type="submission" date="2017-11" db="EMBL/GenBank/DDBJ databases">
        <title>Genomic Encyclopedia of Archaeal and Bacterial Type Strains, Phase II (KMG-II): From Individual Species to Whole Genera.</title>
        <authorList>
            <person name="Goeker M."/>
        </authorList>
    </citation>
    <scope>NUCLEOTIDE SEQUENCE [LARGE SCALE GENOMIC DNA]</scope>
    <source>
        <strain evidence="4 5">DSM 27393</strain>
    </source>
</reference>
<protein>
    <submittedName>
        <fullName evidence="4">Fe-S cluster assembly protein SufD</fullName>
    </submittedName>
</protein>
<feature type="region of interest" description="Disordered" evidence="2">
    <location>
        <begin position="1"/>
        <end position="29"/>
    </location>
</feature>
<comment type="caution">
    <text evidence="4">The sequence shown here is derived from an EMBL/GenBank/DDBJ whole genome shotgun (WGS) entry which is preliminary data.</text>
</comment>
<name>A0A2M9CJZ2_9MICO</name>
<evidence type="ECO:0000259" key="3">
    <source>
        <dbReference type="Pfam" id="PF01458"/>
    </source>
</evidence>
<dbReference type="InterPro" id="IPR037284">
    <property type="entry name" value="SUF_FeS_clus_asmbl_SufBD_sf"/>
</dbReference>
<dbReference type="Proteomes" id="UP000228758">
    <property type="component" value="Unassembled WGS sequence"/>
</dbReference>
<keyword evidence="5" id="KW-1185">Reference proteome</keyword>
<feature type="domain" description="SUF system FeS cluster assembly SufBD core" evidence="3">
    <location>
        <begin position="140"/>
        <end position="361"/>
    </location>
</feature>
<dbReference type="NCBIfam" id="TIGR01981">
    <property type="entry name" value="sufD"/>
    <property type="match status" value="1"/>
</dbReference>
<comment type="similarity">
    <text evidence="1">Belongs to the iron-sulfur cluster assembly SufBD family.</text>
</comment>
<accession>A0A2M9CJZ2</accession>
<evidence type="ECO:0000313" key="5">
    <source>
        <dbReference type="Proteomes" id="UP000228758"/>
    </source>
</evidence>
<dbReference type="PANTHER" id="PTHR43575">
    <property type="entry name" value="PROTEIN ABCI7, CHLOROPLASTIC"/>
    <property type="match status" value="1"/>
</dbReference>